<keyword evidence="1" id="KW-0175">Coiled coil</keyword>
<feature type="region of interest" description="Disordered" evidence="2">
    <location>
        <begin position="279"/>
        <end position="353"/>
    </location>
</feature>
<dbReference type="SUPFAM" id="SSF102829">
    <property type="entry name" value="Cell division protein ZapA-like"/>
    <property type="match status" value="1"/>
</dbReference>
<dbReference type="HOGENOM" id="CLU_059510_0_0_9"/>
<feature type="region of interest" description="Disordered" evidence="2">
    <location>
        <begin position="34"/>
        <end position="101"/>
    </location>
</feature>
<dbReference type="Gene3D" id="6.10.250.790">
    <property type="match status" value="1"/>
</dbReference>
<feature type="coiled-coil region" evidence="1">
    <location>
        <begin position="192"/>
        <end position="243"/>
    </location>
</feature>
<feature type="region of interest" description="Disordered" evidence="2">
    <location>
        <begin position="365"/>
        <end position="390"/>
    </location>
</feature>
<comment type="caution">
    <text evidence="3">The sequence shown here is derived from an EMBL/GenBank/DDBJ whole genome shotgun (WGS) entry which is preliminary data.</text>
</comment>
<dbReference type="InterPro" id="IPR036192">
    <property type="entry name" value="Cell_div_ZapA-like_sf"/>
</dbReference>
<reference evidence="3 4" key="1">
    <citation type="submission" date="2007-08" db="EMBL/GenBank/DDBJ databases">
        <authorList>
            <person name="Fulton L."/>
            <person name="Clifton S."/>
            <person name="Fulton B."/>
            <person name="Xu J."/>
            <person name="Minx P."/>
            <person name="Pepin K.H."/>
            <person name="Johnson M."/>
            <person name="Thiruvilangam P."/>
            <person name="Bhonagiri V."/>
            <person name="Nash W.E."/>
            <person name="Mardis E.R."/>
            <person name="Wilson R.K."/>
        </authorList>
    </citation>
    <scope>NUCLEOTIDE SEQUENCE [LARGE SCALE GENOMIC DNA]</scope>
    <source>
        <strain evidence="4">ATCC BAA-613 / DSM 15670 / CCUG 46953 / JCM 12243 / WAL 16351</strain>
    </source>
</reference>
<dbReference type="Pfam" id="PF05164">
    <property type="entry name" value="ZapA"/>
    <property type="match status" value="1"/>
</dbReference>
<feature type="compositionally biased region" description="Polar residues" evidence="2">
    <location>
        <begin position="279"/>
        <end position="291"/>
    </location>
</feature>
<evidence type="ECO:0000313" key="3">
    <source>
        <dbReference type="EMBL" id="EDP12760.1"/>
    </source>
</evidence>
<dbReference type="eggNOG" id="COG3027">
    <property type="taxonomic scope" value="Bacteria"/>
</dbReference>
<feature type="compositionally biased region" description="Basic and acidic residues" evidence="2">
    <location>
        <begin position="34"/>
        <end position="43"/>
    </location>
</feature>
<sequence>MSSAKKGMGRLPLCRHIRKSAHVFFHRAKPVSEMERSGIERAQRTRQTHQRTRQTPSGISRALRNRQTHRVPAGASAGPRKPATQIIRPQTSKAGKQGSRMDTKNYTQVLIDGKVYTLGGSEDESYLQKAASYVNEKNSAMRKVPGFTKQSADYQMVMTELNIADDYFKAVEWGEGMERQKNDMEKETYSLKHELVSTQMKLEAVLKDLEERQRELDRLNRRTAQLEGELKEARENLQNLRNNPSADTENNAVVQAVEEIKETVEVEAGITLNASRTEYVSGSGARESSQPEAVPQTPEADVSAQQPDTPAVQTAQKQPAPSLRVLNPASEAGRGMTAASAQAAATAAPPAAPVAEPIAAAPAGGMTDEELARKALQAARKAGSHKGGRR</sequence>
<protein>
    <recommendedName>
        <fullName evidence="5">Cell division protein ZapA</fullName>
    </recommendedName>
</protein>
<organism evidence="3 4">
    <name type="scientific">Enterocloster bolteae (strain ATCC BAA-613 / DSM 15670 / CCUG 46953 / JCM 12243 / WAL 16351)</name>
    <name type="common">Clostridium bolteae</name>
    <dbReference type="NCBI Taxonomy" id="411902"/>
    <lineage>
        <taxon>Bacteria</taxon>
        <taxon>Bacillati</taxon>
        <taxon>Bacillota</taxon>
        <taxon>Clostridia</taxon>
        <taxon>Lachnospirales</taxon>
        <taxon>Lachnospiraceae</taxon>
        <taxon>Enterocloster</taxon>
    </lineage>
</organism>
<evidence type="ECO:0000256" key="1">
    <source>
        <dbReference type="SAM" id="Coils"/>
    </source>
</evidence>
<dbReference type="AlphaFoldDB" id="A8S4H8"/>
<accession>A8S4H8</accession>
<reference evidence="3 4" key="2">
    <citation type="submission" date="2007-09" db="EMBL/GenBank/DDBJ databases">
        <title>Draft genome sequence of Clostridium bolteae (ATCC BAA-613).</title>
        <authorList>
            <person name="Sudarsanam P."/>
            <person name="Ley R."/>
            <person name="Guruge J."/>
            <person name="Turnbaugh P.J."/>
            <person name="Mahowald M."/>
            <person name="Liep D."/>
            <person name="Gordon J."/>
        </authorList>
    </citation>
    <scope>NUCLEOTIDE SEQUENCE [LARGE SCALE GENOMIC DNA]</scope>
    <source>
        <strain evidence="4">ATCC BAA-613 / DSM 15670 / CCUG 46953 / JCM 12243 / WAL 16351</strain>
    </source>
</reference>
<dbReference type="EMBL" id="ABCC02000069">
    <property type="protein sequence ID" value="EDP12760.1"/>
    <property type="molecule type" value="Genomic_DNA"/>
</dbReference>
<feature type="compositionally biased region" description="Low complexity" evidence="2">
    <location>
        <begin position="338"/>
        <end position="353"/>
    </location>
</feature>
<dbReference type="InterPro" id="IPR053712">
    <property type="entry name" value="Bac_CellDiv_Activator"/>
</dbReference>
<feature type="compositionally biased region" description="Polar residues" evidence="2">
    <location>
        <begin position="303"/>
        <end position="319"/>
    </location>
</feature>
<evidence type="ECO:0000256" key="2">
    <source>
        <dbReference type="SAM" id="MobiDB-lite"/>
    </source>
</evidence>
<proteinExistence type="predicted"/>
<gene>
    <name evidence="3" type="ORF">CLOBOL_06990</name>
</gene>
<evidence type="ECO:0008006" key="5">
    <source>
        <dbReference type="Google" id="ProtNLM"/>
    </source>
</evidence>
<name>A8S4H8_ENTBW</name>
<dbReference type="PaxDb" id="411902-CLOBOL_06990"/>
<dbReference type="Proteomes" id="UP000005396">
    <property type="component" value="Unassembled WGS sequence"/>
</dbReference>
<dbReference type="InterPro" id="IPR007838">
    <property type="entry name" value="Cell_div_ZapA-like"/>
</dbReference>
<evidence type="ECO:0000313" key="4">
    <source>
        <dbReference type="Proteomes" id="UP000005396"/>
    </source>
</evidence>